<organism evidence="9 10">
    <name type="scientific">Onishia taeanensis</name>
    <dbReference type="NCBI Taxonomy" id="284577"/>
    <lineage>
        <taxon>Bacteria</taxon>
        <taxon>Pseudomonadati</taxon>
        <taxon>Pseudomonadota</taxon>
        <taxon>Gammaproteobacteria</taxon>
        <taxon>Oceanospirillales</taxon>
        <taxon>Halomonadaceae</taxon>
        <taxon>Onishia</taxon>
    </lineage>
</organism>
<dbReference type="CDD" id="cd06261">
    <property type="entry name" value="TM_PBP2"/>
    <property type="match status" value="1"/>
</dbReference>
<keyword evidence="6 7" id="KW-0472">Membrane</keyword>
<dbReference type="PROSITE" id="PS50928">
    <property type="entry name" value="ABC_TM1"/>
    <property type="match status" value="1"/>
</dbReference>
<protein>
    <submittedName>
        <fullName evidence="9">Peptide/nickel transport system permease protein</fullName>
    </submittedName>
</protein>
<dbReference type="InterPro" id="IPR050366">
    <property type="entry name" value="BP-dependent_transpt_permease"/>
</dbReference>
<comment type="subcellular location">
    <subcellularLocation>
        <location evidence="1 7">Cell membrane</location>
        <topology evidence="1 7">Multi-pass membrane protein</topology>
    </subcellularLocation>
</comment>
<evidence type="ECO:0000256" key="4">
    <source>
        <dbReference type="ARBA" id="ARBA00022692"/>
    </source>
</evidence>
<evidence type="ECO:0000313" key="9">
    <source>
        <dbReference type="EMBL" id="SDF96129.1"/>
    </source>
</evidence>
<sequence length="316" mass="34649">MRENAMSDTIVPGRWARFRDSYLLYSFKRDLVAQLSLVLFAMLIFAAVFAPWLAPANPYDLAQIDIMASELPPFWIDGADPQYLMGTDAQGRDLLSTILYGLRVSLIIGFGAVLMQAVIGVSFGLMAGYLGGRVDAFLMRLADIQLSFSTLMVAIIVGALVKAIFGGATFSEYAVPLLVLIIGLAEWPQYARTVRASVLAERSKEYVDAARVMGLKSRRIMFRHILPNTLSPIFVISTVQVANAIISEAALSFLGLGMPETHPSLGSLIKSGFDYIQSGSWWITLIPGAVLVILVLVINLLGDWLRDVLNPRLYKG</sequence>
<dbReference type="InterPro" id="IPR000515">
    <property type="entry name" value="MetI-like"/>
</dbReference>
<dbReference type="Pfam" id="PF12911">
    <property type="entry name" value="OppC_N"/>
    <property type="match status" value="1"/>
</dbReference>
<dbReference type="STRING" id="284577.SAMN05216571_103198"/>
<feature type="domain" description="ABC transmembrane type-1" evidence="8">
    <location>
        <begin position="102"/>
        <end position="302"/>
    </location>
</feature>
<evidence type="ECO:0000313" key="10">
    <source>
        <dbReference type="Proteomes" id="UP000198641"/>
    </source>
</evidence>
<keyword evidence="3" id="KW-1003">Cell membrane</keyword>
<dbReference type="GO" id="GO:0055085">
    <property type="term" value="P:transmembrane transport"/>
    <property type="evidence" value="ECO:0007669"/>
    <property type="project" value="InterPro"/>
</dbReference>
<dbReference type="EMBL" id="FNCI01000003">
    <property type="protein sequence ID" value="SDF96129.1"/>
    <property type="molecule type" value="Genomic_DNA"/>
</dbReference>
<dbReference type="InterPro" id="IPR035906">
    <property type="entry name" value="MetI-like_sf"/>
</dbReference>
<keyword evidence="5 7" id="KW-1133">Transmembrane helix</keyword>
<evidence type="ECO:0000256" key="1">
    <source>
        <dbReference type="ARBA" id="ARBA00004651"/>
    </source>
</evidence>
<name>A0A1G7QDX8_9GAMM</name>
<dbReference type="PANTHER" id="PTHR43386:SF26">
    <property type="entry name" value="ABC TRANSPORTER PERMEASE PROTEIN"/>
    <property type="match status" value="1"/>
</dbReference>
<dbReference type="GO" id="GO:0005886">
    <property type="term" value="C:plasma membrane"/>
    <property type="evidence" value="ECO:0007669"/>
    <property type="project" value="UniProtKB-SubCell"/>
</dbReference>
<evidence type="ECO:0000256" key="2">
    <source>
        <dbReference type="ARBA" id="ARBA00022448"/>
    </source>
</evidence>
<gene>
    <name evidence="9" type="ORF">SAMN05216571_103198</name>
</gene>
<evidence type="ECO:0000259" key="8">
    <source>
        <dbReference type="PROSITE" id="PS50928"/>
    </source>
</evidence>
<evidence type="ECO:0000256" key="5">
    <source>
        <dbReference type="ARBA" id="ARBA00022989"/>
    </source>
</evidence>
<feature type="transmembrane region" description="Helical" evidence="7">
    <location>
        <begin position="104"/>
        <end position="132"/>
    </location>
</feature>
<dbReference type="Proteomes" id="UP000198641">
    <property type="component" value="Unassembled WGS sequence"/>
</dbReference>
<reference evidence="9 10" key="1">
    <citation type="submission" date="2016-10" db="EMBL/GenBank/DDBJ databases">
        <authorList>
            <person name="de Groot N.N."/>
        </authorList>
    </citation>
    <scope>NUCLEOTIDE SEQUENCE [LARGE SCALE GENOMIC DNA]</scope>
    <source>
        <strain evidence="9 10">BH539</strain>
    </source>
</reference>
<feature type="transmembrane region" description="Helical" evidence="7">
    <location>
        <begin position="281"/>
        <end position="302"/>
    </location>
</feature>
<evidence type="ECO:0000256" key="7">
    <source>
        <dbReference type="RuleBase" id="RU363032"/>
    </source>
</evidence>
<feature type="transmembrane region" description="Helical" evidence="7">
    <location>
        <begin position="31"/>
        <end position="54"/>
    </location>
</feature>
<comment type="similarity">
    <text evidence="7">Belongs to the binding-protein-dependent transport system permease family.</text>
</comment>
<dbReference type="Gene3D" id="1.10.3720.10">
    <property type="entry name" value="MetI-like"/>
    <property type="match status" value="1"/>
</dbReference>
<dbReference type="SUPFAM" id="SSF161098">
    <property type="entry name" value="MetI-like"/>
    <property type="match status" value="1"/>
</dbReference>
<dbReference type="AlphaFoldDB" id="A0A1G7QDX8"/>
<keyword evidence="2 7" id="KW-0813">Transport</keyword>
<feature type="transmembrane region" description="Helical" evidence="7">
    <location>
        <begin position="225"/>
        <end position="246"/>
    </location>
</feature>
<accession>A0A1G7QDX8</accession>
<proteinExistence type="inferred from homology"/>
<dbReference type="Pfam" id="PF00528">
    <property type="entry name" value="BPD_transp_1"/>
    <property type="match status" value="1"/>
</dbReference>
<feature type="transmembrane region" description="Helical" evidence="7">
    <location>
        <begin position="170"/>
        <end position="187"/>
    </location>
</feature>
<keyword evidence="10" id="KW-1185">Reference proteome</keyword>
<keyword evidence="4 7" id="KW-0812">Transmembrane</keyword>
<dbReference type="InterPro" id="IPR025966">
    <property type="entry name" value="OppC_N"/>
</dbReference>
<dbReference type="PANTHER" id="PTHR43386">
    <property type="entry name" value="OLIGOPEPTIDE TRANSPORT SYSTEM PERMEASE PROTEIN APPC"/>
    <property type="match status" value="1"/>
</dbReference>
<evidence type="ECO:0000256" key="6">
    <source>
        <dbReference type="ARBA" id="ARBA00023136"/>
    </source>
</evidence>
<feature type="transmembrane region" description="Helical" evidence="7">
    <location>
        <begin position="144"/>
        <end position="164"/>
    </location>
</feature>
<evidence type="ECO:0000256" key="3">
    <source>
        <dbReference type="ARBA" id="ARBA00022475"/>
    </source>
</evidence>